<name>A0A9P4Y5W0_CRYP1</name>
<evidence type="ECO:0000313" key="4">
    <source>
        <dbReference type="Proteomes" id="UP000803844"/>
    </source>
</evidence>
<dbReference type="GO" id="GO:0016787">
    <property type="term" value="F:hydrolase activity"/>
    <property type="evidence" value="ECO:0007669"/>
    <property type="project" value="UniProtKB-KW"/>
</dbReference>
<dbReference type="InterPro" id="IPR049492">
    <property type="entry name" value="BD-FAE-like_dom"/>
</dbReference>
<dbReference type="Gene3D" id="3.40.50.1820">
    <property type="entry name" value="alpha/beta hydrolase"/>
    <property type="match status" value="1"/>
</dbReference>
<dbReference type="GeneID" id="63839673"/>
<dbReference type="EMBL" id="MU032346">
    <property type="protein sequence ID" value="KAF3767024.1"/>
    <property type="molecule type" value="Genomic_DNA"/>
</dbReference>
<dbReference type="Proteomes" id="UP000803844">
    <property type="component" value="Unassembled WGS sequence"/>
</dbReference>
<evidence type="ECO:0000313" key="3">
    <source>
        <dbReference type="EMBL" id="KAF3767024.1"/>
    </source>
</evidence>
<dbReference type="PANTHER" id="PTHR48081:SF33">
    <property type="entry name" value="KYNURENINE FORMAMIDASE"/>
    <property type="match status" value="1"/>
</dbReference>
<evidence type="ECO:0000256" key="1">
    <source>
        <dbReference type="ARBA" id="ARBA00022801"/>
    </source>
</evidence>
<gene>
    <name evidence="3" type="ORF">M406DRAFT_350374</name>
</gene>
<reference evidence="3" key="1">
    <citation type="journal article" date="2020" name="Phytopathology">
        <title>Genome sequence of the chestnut blight fungus Cryphonectria parasitica EP155: A fundamental resource for an archetypical invasive plant pathogen.</title>
        <authorList>
            <person name="Crouch J.A."/>
            <person name="Dawe A."/>
            <person name="Aerts A."/>
            <person name="Barry K."/>
            <person name="Churchill A.C.L."/>
            <person name="Grimwood J."/>
            <person name="Hillman B."/>
            <person name="Milgroom M.G."/>
            <person name="Pangilinan J."/>
            <person name="Smith M."/>
            <person name="Salamov A."/>
            <person name="Schmutz J."/>
            <person name="Yadav J."/>
            <person name="Grigoriev I.V."/>
            <person name="Nuss D."/>
        </authorList>
    </citation>
    <scope>NUCLEOTIDE SEQUENCE</scope>
    <source>
        <strain evidence="3">EP155</strain>
    </source>
</reference>
<keyword evidence="4" id="KW-1185">Reference proteome</keyword>
<dbReference type="RefSeq" id="XP_040777985.1">
    <property type="nucleotide sequence ID" value="XM_040922544.1"/>
</dbReference>
<protein>
    <submittedName>
        <fullName evidence="3">Alpha/beta-hydrolase</fullName>
    </submittedName>
</protein>
<dbReference type="PANTHER" id="PTHR48081">
    <property type="entry name" value="AB HYDROLASE SUPERFAMILY PROTEIN C4A8.06C"/>
    <property type="match status" value="1"/>
</dbReference>
<comment type="caution">
    <text evidence="3">The sequence shown here is derived from an EMBL/GenBank/DDBJ whole genome shotgun (WGS) entry which is preliminary data.</text>
</comment>
<dbReference type="AlphaFoldDB" id="A0A9P4Y5W0"/>
<evidence type="ECO:0000259" key="2">
    <source>
        <dbReference type="Pfam" id="PF20434"/>
    </source>
</evidence>
<dbReference type="InterPro" id="IPR050300">
    <property type="entry name" value="GDXG_lipolytic_enzyme"/>
</dbReference>
<proteinExistence type="predicted"/>
<dbReference type="InterPro" id="IPR029058">
    <property type="entry name" value="AB_hydrolase_fold"/>
</dbReference>
<dbReference type="Pfam" id="PF20434">
    <property type="entry name" value="BD-FAE"/>
    <property type="match status" value="1"/>
</dbReference>
<organism evidence="3 4">
    <name type="scientific">Cryphonectria parasitica (strain ATCC 38755 / EP155)</name>
    <dbReference type="NCBI Taxonomy" id="660469"/>
    <lineage>
        <taxon>Eukaryota</taxon>
        <taxon>Fungi</taxon>
        <taxon>Dikarya</taxon>
        <taxon>Ascomycota</taxon>
        <taxon>Pezizomycotina</taxon>
        <taxon>Sordariomycetes</taxon>
        <taxon>Sordariomycetidae</taxon>
        <taxon>Diaporthales</taxon>
        <taxon>Cryphonectriaceae</taxon>
        <taxon>Cryphonectria-Endothia species complex</taxon>
        <taxon>Cryphonectria</taxon>
    </lineage>
</organism>
<dbReference type="SUPFAM" id="SSF53474">
    <property type="entry name" value="alpha/beta-Hydrolases"/>
    <property type="match status" value="1"/>
</dbReference>
<dbReference type="OrthoDB" id="433474at2759"/>
<sequence length="314" mass="34508">MEAVRETLAKFGKAWTPDVPPALLKVYEPLQAQQNAKYGSDIQTEKALKYGPDDRNRIDVYSPASGTSGRPVVVYFHGGGLVGGDNDHTPNIYANIGNYFTKHGCITCLATYRLALKTGHHPNGAEDVQAALQWVQANIQRYGGDPSKVVAMGQSAGGVHLLTALFLGYLDPNPKPLAAGLVSLSGVFTMDDSDPQRVKALASWFRAENTFEVNGRWGPLALFRQQYFGTATTPPRGVFPYKLKMLVGEFEADEILDGTFAFVHEHRKRFGRLPLLEVLEGHNHVSYCFGLGLEDPIHEAVGKKLLGYVEEFTQ</sequence>
<accession>A0A9P4Y5W0</accession>
<keyword evidence="1" id="KW-0378">Hydrolase</keyword>
<feature type="domain" description="BD-FAE-like" evidence="2">
    <location>
        <begin position="58"/>
        <end position="174"/>
    </location>
</feature>